<name>A0A255ZQ09_9FLAO</name>
<keyword evidence="3" id="KW-1185">Reference proteome</keyword>
<proteinExistence type="predicted"/>
<sequence length="219" mass="24577">MDYCYIIIPNACNTAKAGLTIGERIFGLPTTWPLSLIPLAAEGPFPSINSLKECSNIYRLLKSKNPRRAHQITQNQYIAYLKGGLVVPENTILEKQIFDSWEHIVNGDFKSDGVIGMHFFNPDRIRILEKISENDQGVVSALIEVKAKNSDCWKSPKKAKTLFPFHWTASRLLAELHVAFDSKVAVTDSKNKFHSVTDSGIKVIFVIVNGKMKTVYPIL</sequence>
<dbReference type="EMBL" id="NOXX01000201">
    <property type="protein sequence ID" value="OYQ43583.1"/>
    <property type="molecule type" value="Genomic_DNA"/>
</dbReference>
<organism evidence="2 3">
    <name type="scientific">Flavobacterium aurantiibacter</name>
    <dbReference type="NCBI Taxonomy" id="2023067"/>
    <lineage>
        <taxon>Bacteria</taxon>
        <taxon>Pseudomonadati</taxon>
        <taxon>Bacteroidota</taxon>
        <taxon>Flavobacteriia</taxon>
        <taxon>Flavobacteriales</taxon>
        <taxon>Flavobacteriaceae</taxon>
        <taxon>Flavobacterium</taxon>
    </lineage>
</organism>
<dbReference type="RefSeq" id="WP_094486550.1">
    <property type="nucleotide sequence ID" value="NZ_NOXX01000201.1"/>
</dbReference>
<dbReference type="AlphaFoldDB" id="A0A255ZQ09"/>
<evidence type="ECO:0000313" key="2">
    <source>
        <dbReference type="EMBL" id="OYQ43583.1"/>
    </source>
</evidence>
<dbReference type="GO" id="GO:0004519">
    <property type="term" value="F:endonuclease activity"/>
    <property type="evidence" value="ECO:0007669"/>
    <property type="project" value="InterPro"/>
</dbReference>
<dbReference type="OrthoDB" id="1449409at2"/>
<dbReference type="Pfam" id="PF14436">
    <property type="entry name" value="EndoU_bacteria"/>
    <property type="match status" value="1"/>
</dbReference>
<evidence type="ECO:0000313" key="3">
    <source>
        <dbReference type="Proteomes" id="UP000216035"/>
    </source>
</evidence>
<feature type="domain" description="Bacterial EndoU nuclease" evidence="1">
    <location>
        <begin position="102"/>
        <end position="218"/>
    </location>
</feature>
<protein>
    <recommendedName>
        <fullName evidence="1">Bacterial EndoU nuclease domain-containing protein</fullName>
    </recommendedName>
</protein>
<comment type="caution">
    <text evidence="2">The sequence shown here is derived from an EMBL/GenBank/DDBJ whole genome shotgun (WGS) entry which is preliminary data.</text>
</comment>
<gene>
    <name evidence="2" type="ORF">CHX27_09545</name>
</gene>
<accession>A0A255ZQ09</accession>
<reference evidence="2 3" key="1">
    <citation type="submission" date="2017-07" db="EMBL/GenBank/DDBJ databases">
        <title>Flavobacterium cyanobacteriorum sp. nov., isolated from cyanobacterial aggregates in a eutrophic lake.</title>
        <authorList>
            <person name="Cai H."/>
        </authorList>
    </citation>
    <scope>NUCLEOTIDE SEQUENCE [LARGE SCALE GENOMIC DNA]</scope>
    <source>
        <strain evidence="2 3">TH167</strain>
    </source>
</reference>
<dbReference type="InterPro" id="IPR029501">
    <property type="entry name" value="EndoU_bac"/>
</dbReference>
<evidence type="ECO:0000259" key="1">
    <source>
        <dbReference type="Pfam" id="PF14436"/>
    </source>
</evidence>
<dbReference type="Proteomes" id="UP000216035">
    <property type="component" value="Unassembled WGS sequence"/>
</dbReference>